<protein>
    <submittedName>
        <fullName evidence="1">Putative secreted protein</fullName>
    </submittedName>
</protein>
<organism evidence="1">
    <name type="scientific">Anopheles darlingi</name>
    <name type="common">Mosquito</name>
    <dbReference type="NCBI Taxonomy" id="43151"/>
    <lineage>
        <taxon>Eukaryota</taxon>
        <taxon>Metazoa</taxon>
        <taxon>Ecdysozoa</taxon>
        <taxon>Arthropoda</taxon>
        <taxon>Hexapoda</taxon>
        <taxon>Insecta</taxon>
        <taxon>Pterygota</taxon>
        <taxon>Neoptera</taxon>
        <taxon>Endopterygota</taxon>
        <taxon>Diptera</taxon>
        <taxon>Nematocera</taxon>
        <taxon>Culicoidea</taxon>
        <taxon>Culicidae</taxon>
        <taxon>Anophelinae</taxon>
        <taxon>Anopheles</taxon>
    </lineage>
</organism>
<evidence type="ECO:0000313" key="1">
    <source>
        <dbReference type="EMBL" id="MBW74674.1"/>
    </source>
</evidence>
<dbReference type="EMBL" id="GGFL01010496">
    <property type="protein sequence ID" value="MBW74674.1"/>
    <property type="molecule type" value="Transcribed_RNA"/>
</dbReference>
<name>A0A2M4DAR3_ANODA</name>
<dbReference type="AlphaFoldDB" id="A0A2M4DAR3"/>
<accession>A0A2M4DAR3</accession>
<proteinExistence type="predicted"/>
<reference evidence="1" key="1">
    <citation type="submission" date="2018-01" db="EMBL/GenBank/DDBJ databases">
        <title>An insight into the sialome of Amazonian anophelines.</title>
        <authorList>
            <person name="Ribeiro J.M."/>
            <person name="Scarpassa V."/>
            <person name="Calvo E."/>
        </authorList>
    </citation>
    <scope>NUCLEOTIDE SEQUENCE</scope>
</reference>
<sequence>MPLHLSSRSVYLLFVCLLACLLFLSACNKPFFRSFSFLIPSSYHSLSILMVLLRQELSVLSCCTHAFSKTTKKY</sequence>